<sequence length="229" mass="23904">MSAFSCSVTPFGENGWLATLSGDDMVDRALAANSAADALRCLSGVTDAVAGVESLVLRFHPEEMTSEEAKNKLEDALKKSAMQTAPPGPAIDIPVCYGGEHGPDFEALCEKLSITGDQLIALHSSQLYRVLTVGFAPGFAYLGPLPSALQTGRLSTPRAYVPSGSVGVAGTMTGVYALASPGGWPLIGRTPKKLFDAHGAKPFLFSAGAAVRFQPIDEDAFNALKTDLT</sequence>
<comment type="caution">
    <text evidence="5">The sequence shown here is derived from an EMBL/GenBank/DDBJ whole genome shotgun (WGS) entry which is preliminary data.</text>
</comment>
<dbReference type="Gene3D" id="2.40.100.10">
    <property type="entry name" value="Cyclophilin-like"/>
    <property type="match status" value="1"/>
</dbReference>
<gene>
    <name evidence="5" type="primary">pxpB</name>
    <name evidence="5" type="ORF">ACFMB1_03605</name>
</gene>
<keyword evidence="2 5" id="KW-0378">Hydrolase</keyword>
<dbReference type="Proteomes" id="UP001596116">
    <property type="component" value="Unassembled WGS sequence"/>
</dbReference>
<evidence type="ECO:0000259" key="4">
    <source>
        <dbReference type="SMART" id="SM00796"/>
    </source>
</evidence>
<name>A0ABW1KVA4_9PROT</name>
<dbReference type="RefSeq" id="WP_379880050.1">
    <property type="nucleotide sequence ID" value="NZ_JBHPON010000001.1"/>
</dbReference>
<dbReference type="EMBL" id="JBHPON010000001">
    <property type="protein sequence ID" value="MFC6034613.1"/>
    <property type="molecule type" value="Genomic_DNA"/>
</dbReference>
<dbReference type="InterPro" id="IPR003833">
    <property type="entry name" value="CT_C_D"/>
</dbReference>
<proteinExistence type="predicted"/>
<evidence type="ECO:0000313" key="5">
    <source>
        <dbReference type="EMBL" id="MFC6034613.1"/>
    </source>
</evidence>
<evidence type="ECO:0000256" key="1">
    <source>
        <dbReference type="ARBA" id="ARBA00022741"/>
    </source>
</evidence>
<protein>
    <submittedName>
        <fullName evidence="5">5-oxoprolinase subunit PxpB</fullName>
        <ecNumber evidence="5">3.5.2.9</ecNumber>
    </submittedName>
</protein>
<dbReference type="NCBIfam" id="TIGR00370">
    <property type="entry name" value="5-oxoprolinase subunit PxpB"/>
    <property type="match status" value="1"/>
</dbReference>
<evidence type="ECO:0000256" key="3">
    <source>
        <dbReference type="ARBA" id="ARBA00022840"/>
    </source>
</evidence>
<dbReference type="InterPro" id="IPR029000">
    <property type="entry name" value="Cyclophilin-like_dom_sf"/>
</dbReference>
<keyword evidence="6" id="KW-1185">Reference proteome</keyword>
<dbReference type="PANTHER" id="PTHR34698">
    <property type="entry name" value="5-OXOPROLINASE SUBUNIT B"/>
    <property type="match status" value="1"/>
</dbReference>
<dbReference type="PANTHER" id="PTHR34698:SF2">
    <property type="entry name" value="5-OXOPROLINASE SUBUNIT B"/>
    <property type="match status" value="1"/>
</dbReference>
<organism evidence="5 6">
    <name type="scientific">Hyphococcus aureus</name>
    <dbReference type="NCBI Taxonomy" id="2666033"/>
    <lineage>
        <taxon>Bacteria</taxon>
        <taxon>Pseudomonadati</taxon>
        <taxon>Pseudomonadota</taxon>
        <taxon>Alphaproteobacteria</taxon>
        <taxon>Parvularculales</taxon>
        <taxon>Parvularculaceae</taxon>
        <taxon>Hyphococcus</taxon>
    </lineage>
</organism>
<dbReference type="EC" id="3.5.2.9" evidence="5"/>
<feature type="domain" description="Carboxyltransferase" evidence="4">
    <location>
        <begin position="6"/>
        <end position="205"/>
    </location>
</feature>
<dbReference type="SMART" id="SM00796">
    <property type="entry name" value="AHS1"/>
    <property type="match status" value="1"/>
</dbReference>
<reference evidence="5 6" key="1">
    <citation type="submission" date="2024-09" db="EMBL/GenBank/DDBJ databases">
        <authorList>
            <person name="Zhang Z.-H."/>
        </authorList>
    </citation>
    <scope>NUCLEOTIDE SEQUENCE [LARGE SCALE GENOMIC DNA]</scope>
    <source>
        <strain evidence="5 6">HHTR114</strain>
    </source>
</reference>
<dbReference type="SUPFAM" id="SSF160467">
    <property type="entry name" value="PH0987 N-terminal domain-like"/>
    <property type="match status" value="1"/>
</dbReference>
<keyword evidence="3" id="KW-0067">ATP-binding</keyword>
<evidence type="ECO:0000313" key="6">
    <source>
        <dbReference type="Proteomes" id="UP001596116"/>
    </source>
</evidence>
<evidence type="ECO:0000256" key="2">
    <source>
        <dbReference type="ARBA" id="ARBA00022801"/>
    </source>
</evidence>
<dbReference type="InterPro" id="IPR010016">
    <property type="entry name" value="PxpB"/>
</dbReference>
<dbReference type="GO" id="GO:0017168">
    <property type="term" value="F:5-oxoprolinase (ATP-hydrolyzing) activity"/>
    <property type="evidence" value="ECO:0007669"/>
    <property type="project" value="UniProtKB-EC"/>
</dbReference>
<accession>A0ABW1KVA4</accession>
<dbReference type="Pfam" id="PF02682">
    <property type="entry name" value="CT_C_D"/>
    <property type="match status" value="1"/>
</dbReference>
<keyword evidence="1" id="KW-0547">Nucleotide-binding</keyword>
<dbReference type="SUPFAM" id="SSF50891">
    <property type="entry name" value="Cyclophilin-like"/>
    <property type="match status" value="1"/>
</dbReference>